<gene>
    <name evidence="5" type="ORF">L0P79_00870</name>
</gene>
<feature type="domain" description="HTH araC/xylS-type" evidence="4">
    <location>
        <begin position="234"/>
        <end position="332"/>
    </location>
</feature>
<evidence type="ECO:0000256" key="3">
    <source>
        <dbReference type="ARBA" id="ARBA00023163"/>
    </source>
</evidence>
<dbReference type="Gene3D" id="1.10.10.60">
    <property type="entry name" value="Homeodomain-like"/>
    <property type="match status" value="2"/>
</dbReference>
<dbReference type="PANTHER" id="PTHR47893:SF1">
    <property type="entry name" value="REGULATORY PROTEIN PCHR"/>
    <property type="match status" value="1"/>
</dbReference>
<keyword evidence="3" id="KW-0804">Transcription</keyword>
<protein>
    <submittedName>
        <fullName evidence="5">AraC family transcriptional regulator</fullName>
    </submittedName>
</protein>
<evidence type="ECO:0000259" key="4">
    <source>
        <dbReference type="PROSITE" id="PS01124"/>
    </source>
</evidence>
<dbReference type="InterPro" id="IPR018060">
    <property type="entry name" value="HTH_AraC"/>
</dbReference>
<evidence type="ECO:0000313" key="5">
    <source>
        <dbReference type="EMBL" id="MCG4525629.1"/>
    </source>
</evidence>
<dbReference type="SUPFAM" id="SSF46689">
    <property type="entry name" value="Homeodomain-like"/>
    <property type="match status" value="2"/>
</dbReference>
<dbReference type="SMART" id="SM00342">
    <property type="entry name" value="HTH_ARAC"/>
    <property type="match status" value="1"/>
</dbReference>
<evidence type="ECO:0000256" key="1">
    <source>
        <dbReference type="ARBA" id="ARBA00023015"/>
    </source>
</evidence>
<proteinExistence type="predicted"/>
<evidence type="ECO:0000313" key="6">
    <source>
        <dbReference type="Proteomes" id="UP001200313"/>
    </source>
</evidence>
<keyword evidence="2" id="KW-0238">DNA-binding</keyword>
<dbReference type="InterPro" id="IPR020449">
    <property type="entry name" value="Tscrpt_reg_AraC-type_HTH"/>
</dbReference>
<dbReference type="PROSITE" id="PS01124">
    <property type="entry name" value="HTH_ARAC_FAMILY_2"/>
    <property type="match status" value="1"/>
</dbReference>
<dbReference type="InterPro" id="IPR053142">
    <property type="entry name" value="PchR_regulatory_protein"/>
</dbReference>
<dbReference type="InterPro" id="IPR009057">
    <property type="entry name" value="Homeodomain-like_sf"/>
</dbReference>
<dbReference type="Proteomes" id="UP001200313">
    <property type="component" value="Unassembled WGS sequence"/>
</dbReference>
<dbReference type="EMBL" id="JAKNJB010000001">
    <property type="protein sequence ID" value="MCG4525629.1"/>
    <property type="molecule type" value="Genomic_DNA"/>
</dbReference>
<sequence>MTGLEHVRFADEELIKTQVLKGEAAQTIIRGENCSVYKMENETGEGVITRYPVFPGIELLYDDIHMSCGVAHREDPRADLLEINHCRTGRFECEFSDGRAVYLGEGDLAVNVMTNRTRETWFPLSHYHGITIAVDIPVADRVLRQVSEALGEGLYCDLFAMRDRLCAHNSCFVMRAADSIQHIFSELYHAPEDLRAGYFKLKVMELFLFLGSPEITAQGEDRLYVDRSQAEQIKSVRQYLIEHLDRRITLQTLSQTFSFPLTSMKKCFKEVYGTTINAYLQAYRMHTAAGLLRETRLDVTEIAGKVGYQNASKFSEVFRQHTGHTPTEYRKTFCLIGADSVLREWRDK</sequence>
<keyword evidence="1" id="KW-0805">Transcription regulation</keyword>
<name>A0ABS9M5H4_9FIRM</name>
<dbReference type="PANTHER" id="PTHR47893">
    <property type="entry name" value="REGULATORY PROTEIN PCHR"/>
    <property type="match status" value="1"/>
</dbReference>
<dbReference type="Pfam" id="PF12833">
    <property type="entry name" value="HTH_18"/>
    <property type="match status" value="1"/>
</dbReference>
<dbReference type="RefSeq" id="WP_087286352.1">
    <property type="nucleotide sequence ID" value="NZ_JAKNJB010000001.1"/>
</dbReference>
<reference evidence="5 6" key="1">
    <citation type="submission" date="2022-01" db="EMBL/GenBank/DDBJ databases">
        <title>Collection of gut derived symbiotic bacterial strains cultured from healthy donors.</title>
        <authorList>
            <person name="Lin H."/>
            <person name="Kohout C."/>
            <person name="Waligurski E."/>
            <person name="Pamer E.G."/>
        </authorList>
    </citation>
    <scope>NUCLEOTIDE SEQUENCE [LARGE SCALE GENOMIC DNA]</scope>
    <source>
        <strain evidence="5 6">DFI.3.7</strain>
    </source>
</reference>
<organism evidence="5 6">
    <name type="scientific">Intestinimonas massiliensis</name>
    <name type="common">ex Afouda et al. 2020</name>
    <dbReference type="NCBI Taxonomy" id="1673721"/>
    <lineage>
        <taxon>Bacteria</taxon>
        <taxon>Bacillati</taxon>
        <taxon>Bacillota</taxon>
        <taxon>Clostridia</taxon>
        <taxon>Eubacteriales</taxon>
        <taxon>Intestinimonas</taxon>
    </lineage>
</organism>
<accession>A0ABS9M5H4</accession>
<keyword evidence="6" id="KW-1185">Reference proteome</keyword>
<evidence type="ECO:0000256" key="2">
    <source>
        <dbReference type="ARBA" id="ARBA00023125"/>
    </source>
</evidence>
<comment type="caution">
    <text evidence="5">The sequence shown here is derived from an EMBL/GenBank/DDBJ whole genome shotgun (WGS) entry which is preliminary data.</text>
</comment>
<dbReference type="PRINTS" id="PR00032">
    <property type="entry name" value="HTHARAC"/>
</dbReference>